<evidence type="ECO:0000313" key="1">
    <source>
        <dbReference type="EMBL" id="GJS51391.1"/>
    </source>
</evidence>
<proteinExistence type="predicted"/>
<keyword evidence="2" id="KW-1185">Reference proteome</keyword>
<accession>A0ABQ4WET3</accession>
<dbReference type="EMBL" id="BQNB010008582">
    <property type="protein sequence ID" value="GJS51391.1"/>
    <property type="molecule type" value="Genomic_DNA"/>
</dbReference>
<reference evidence="1" key="1">
    <citation type="journal article" date="2022" name="Int. J. Mol. Sci.">
        <title>Draft Genome of Tanacetum Coccineum: Genomic Comparison of Closely Related Tanacetum-Family Plants.</title>
        <authorList>
            <person name="Yamashiro T."/>
            <person name="Shiraishi A."/>
            <person name="Nakayama K."/>
            <person name="Satake H."/>
        </authorList>
    </citation>
    <scope>NUCLEOTIDE SEQUENCE</scope>
</reference>
<name>A0ABQ4WET3_9ASTR</name>
<organism evidence="1 2">
    <name type="scientific">Tanacetum coccineum</name>
    <dbReference type="NCBI Taxonomy" id="301880"/>
    <lineage>
        <taxon>Eukaryota</taxon>
        <taxon>Viridiplantae</taxon>
        <taxon>Streptophyta</taxon>
        <taxon>Embryophyta</taxon>
        <taxon>Tracheophyta</taxon>
        <taxon>Spermatophyta</taxon>
        <taxon>Magnoliopsida</taxon>
        <taxon>eudicotyledons</taxon>
        <taxon>Gunneridae</taxon>
        <taxon>Pentapetalae</taxon>
        <taxon>asterids</taxon>
        <taxon>campanulids</taxon>
        <taxon>Asterales</taxon>
        <taxon>Asteraceae</taxon>
        <taxon>Asteroideae</taxon>
        <taxon>Anthemideae</taxon>
        <taxon>Anthemidinae</taxon>
        <taxon>Tanacetum</taxon>
    </lineage>
</organism>
<gene>
    <name evidence="1" type="ORF">Tco_0624753</name>
</gene>
<comment type="caution">
    <text evidence="1">The sequence shown here is derived from an EMBL/GenBank/DDBJ whole genome shotgun (WGS) entry which is preliminary data.</text>
</comment>
<evidence type="ECO:0000313" key="2">
    <source>
        <dbReference type="Proteomes" id="UP001151760"/>
    </source>
</evidence>
<protein>
    <submittedName>
        <fullName evidence="1">Uncharacterized protein</fullName>
    </submittedName>
</protein>
<dbReference type="Proteomes" id="UP001151760">
    <property type="component" value="Unassembled WGS sequence"/>
</dbReference>
<sequence length="135" mass="15445">MEISETFPLETLDRLALNPRLIVPPWLQIFRKLPAGTYLSRECSCTVPSSNERGTHFCNGPVCKVMLKYGSRQSSLPAYHLQDKWAGEVSNRGLKRNLEKGQWRKTMLWSDKLDDTLCLTVQRTQTPIEVHSVQA</sequence>
<reference evidence="1" key="2">
    <citation type="submission" date="2022-01" db="EMBL/GenBank/DDBJ databases">
        <authorList>
            <person name="Yamashiro T."/>
            <person name="Shiraishi A."/>
            <person name="Satake H."/>
            <person name="Nakayama K."/>
        </authorList>
    </citation>
    <scope>NUCLEOTIDE SEQUENCE</scope>
</reference>